<feature type="domain" description="N-acetyltransferase" evidence="1">
    <location>
        <begin position="129"/>
        <end position="200"/>
    </location>
</feature>
<keyword evidence="3" id="KW-1185">Reference proteome</keyword>
<evidence type="ECO:0000259" key="1">
    <source>
        <dbReference type="Pfam" id="PF13508"/>
    </source>
</evidence>
<protein>
    <submittedName>
        <fullName evidence="2">GNAT family N-acetyltransferase</fullName>
    </submittedName>
</protein>
<dbReference type="InterPro" id="IPR016181">
    <property type="entry name" value="Acyl_CoA_acyltransferase"/>
</dbReference>
<proteinExistence type="predicted"/>
<dbReference type="SUPFAM" id="SSF55729">
    <property type="entry name" value="Acyl-CoA N-acyltransferases (Nat)"/>
    <property type="match status" value="1"/>
</dbReference>
<dbReference type="Proteomes" id="UP000706039">
    <property type="component" value="Unassembled WGS sequence"/>
</dbReference>
<dbReference type="Pfam" id="PF13508">
    <property type="entry name" value="Acetyltransf_7"/>
    <property type="match status" value="1"/>
</dbReference>
<name>A0ABS7PKS0_9SPHN</name>
<reference evidence="2 3" key="1">
    <citation type="submission" date="2021-08" db="EMBL/GenBank/DDBJ databases">
        <authorList>
            <person name="Tuo L."/>
        </authorList>
    </citation>
    <scope>NUCLEOTIDE SEQUENCE [LARGE SCALE GENOMIC DNA]</scope>
    <source>
        <strain evidence="2 3">JCM 31229</strain>
    </source>
</reference>
<sequence>MGGTAIDPAMLHAWLAARSVARGLPAPVADHGGYRVDTNSEAEVKRWVFPDICPGLAELARRIEEPRHALKMCGSAEAFRKALPRRWRIHDPAYFMIATGREQAERPIAPGYVVSTERDGAVVAVRVSLEDGEQVASGYAAETDRAFVYDRIMTAPDHRRKGVGNAVMAALRGAKRNPEAPELLVATADGRALYLTMGWRTLSTYLTASIPGG</sequence>
<organism evidence="2 3">
    <name type="scientific">Sphingomonas colocasiae</name>
    <dbReference type="NCBI Taxonomy" id="1848973"/>
    <lineage>
        <taxon>Bacteria</taxon>
        <taxon>Pseudomonadati</taxon>
        <taxon>Pseudomonadota</taxon>
        <taxon>Alphaproteobacteria</taxon>
        <taxon>Sphingomonadales</taxon>
        <taxon>Sphingomonadaceae</taxon>
        <taxon>Sphingomonas</taxon>
    </lineage>
</organism>
<gene>
    <name evidence="2" type="ORF">K7G82_06345</name>
</gene>
<dbReference type="InterPro" id="IPR000182">
    <property type="entry name" value="GNAT_dom"/>
</dbReference>
<evidence type="ECO:0000313" key="2">
    <source>
        <dbReference type="EMBL" id="MBY8821903.1"/>
    </source>
</evidence>
<evidence type="ECO:0000313" key="3">
    <source>
        <dbReference type="Proteomes" id="UP000706039"/>
    </source>
</evidence>
<dbReference type="RefSeq" id="WP_222988979.1">
    <property type="nucleotide sequence ID" value="NZ_JAINVV010000003.1"/>
</dbReference>
<dbReference type="EMBL" id="JAINVV010000003">
    <property type="protein sequence ID" value="MBY8821903.1"/>
    <property type="molecule type" value="Genomic_DNA"/>
</dbReference>
<comment type="caution">
    <text evidence="2">The sequence shown here is derived from an EMBL/GenBank/DDBJ whole genome shotgun (WGS) entry which is preliminary data.</text>
</comment>
<dbReference type="Gene3D" id="3.40.630.30">
    <property type="match status" value="1"/>
</dbReference>
<accession>A0ABS7PKS0</accession>